<sequence>MKTKQLTIAAVIVAINIVLSYVAKIPTPTGFVSLVETGIFIAAWHYGSRTGAMVGGLTGLLLDLLAGYPQWMIFSLLIHGGEGWVIGKYGLNPSIGKRVFGNFLGGLVMVVGYWLASSFLIWLNGGAKMQLGPAFLAGLADVPANIMQVLAGFILALLLSVPLRKILMPKSH</sequence>
<evidence type="ECO:0000313" key="4">
    <source>
        <dbReference type="EMBL" id="KIU19623.1"/>
    </source>
</evidence>
<dbReference type="EMBL" id="JWHU01000034">
    <property type="protein sequence ID" value="KIU19623.1"/>
    <property type="molecule type" value="Genomic_DNA"/>
</dbReference>
<protein>
    <submittedName>
        <fullName evidence="4">HmpT protein</fullName>
    </submittedName>
</protein>
<dbReference type="STRING" id="137591.AO080_08675"/>
<name>A0A0D1JDN9_9LACO</name>
<evidence type="ECO:0000256" key="1">
    <source>
        <dbReference type="ARBA" id="ARBA00022692"/>
    </source>
</evidence>
<dbReference type="Proteomes" id="UP000032287">
    <property type="component" value="Unassembled WGS sequence"/>
</dbReference>
<dbReference type="Gene3D" id="1.10.1760.20">
    <property type="match status" value="1"/>
</dbReference>
<gene>
    <name evidence="4" type="primary">hmpT</name>
    <name evidence="4" type="ORF">QX99_01640</name>
</gene>
<evidence type="ECO:0000313" key="5">
    <source>
        <dbReference type="Proteomes" id="UP000032287"/>
    </source>
</evidence>
<feature type="transmembrane region" description="Helical" evidence="3">
    <location>
        <begin position="142"/>
        <end position="163"/>
    </location>
</feature>
<evidence type="ECO:0000256" key="3">
    <source>
        <dbReference type="SAM" id="Phobius"/>
    </source>
</evidence>
<comment type="caution">
    <text evidence="4">The sequence shown here is derived from an EMBL/GenBank/DDBJ whole genome shotgun (WGS) entry which is preliminary data.</text>
</comment>
<dbReference type="GO" id="GO:0016020">
    <property type="term" value="C:membrane"/>
    <property type="evidence" value="ECO:0007669"/>
    <property type="project" value="InterPro"/>
</dbReference>
<dbReference type="PATRIC" id="fig|137591.25.peg.1612"/>
<proteinExistence type="predicted"/>
<feature type="transmembrane region" description="Helical" evidence="3">
    <location>
        <begin position="68"/>
        <end position="87"/>
    </location>
</feature>
<accession>A0A0D1JDN9</accession>
<organism evidence="4 5">
    <name type="scientific">Weissella cibaria</name>
    <dbReference type="NCBI Taxonomy" id="137591"/>
    <lineage>
        <taxon>Bacteria</taxon>
        <taxon>Bacillati</taxon>
        <taxon>Bacillota</taxon>
        <taxon>Bacilli</taxon>
        <taxon>Lactobacillales</taxon>
        <taxon>Lactobacillaceae</taxon>
        <taxon>Weissella</taxon>
    </lineage>
</organism>
<keyword evidence="5" id="KW-1185">Reference proteome</keyword>
<dbReference type="PANTHER" id="PTHR37815:SF3">
    <property type="entry name" value="UPF0397 PROTEIN SPR0429"/>
    <property type="match status" value="1"/>
</dbReference>
<dbReference type="AlphaFoldDB" id="A0A0D1JDN9"/>
<dbReference type="InterPro" id="IPR009825">
    <property type="entry name" value="ECF_substrate-spec-like"/>
</dbReference>
<feature type="transmembrane region" description="Helical" evidence="3">
    <location>
        <begin position="6"/>
        <end position="23"/>
    </location>
</feature>
<keyword evidence="3" id="KW-0472">Membrane</keyword>
<dbReference type="Pfam" id="PF07155">
    <property type="entry name" value="ECF-ribofla_trS"/>
    <property type="match status" value="1"/>
</dbReference>
<keyword evidence="2 3" id="KW-1133">Transmembrane helix</keyword>
<dbReference type="eggNOG" id="COG4720">
    <property type="taxonomic scope" value="Bacteria"/>
</dbReference>
<feature type="transmembrane region" description="Helical" evidence="3">
    <location>
        <begin position="30"/>
        <end position="48"/>
    </location>
</feature>
<dbReference type="RefSeq" id="WP_043707486.1">
    <property type="nucleotide sequence ID" value="NZ_JALOCT010000001.1"/>
</dbReference>
<reference evidence="4 5" key="1">
    <citation type="journal article" date="2015" name="Microbiology (Mosc.)">
        <title>Genomics of the Weissella cibaria species with an examination of its metabolic traits.</title>
        <authorList>
            <person name="Lynch K.M."/>
            <person name="Lucid A."/>
            <person name="Arendt E.K."/>
            <person name="Sleator R.D."/>
            <person name="Lucey B."/>
            <person name="Coffey A."/>
        </authorList>
    </citation>
    <scope>NUCLEOTIDE SEQUENCE [LARGE SCALE GENOMIC DNA]</scope>
    <source>
        <strain evidence="4 5">MG1</strain>
    </source>
</reference>
<evidence type="ECO:0000256" key="2">
    <source>
        <dbReference type="ARBA" id="ARBA00022989"/>
    </source>
</evidence>
<keyword evidence="1 3" id="KW-0812">Transmembrane</keyword>
<feature type="transmembrane region" description="Helical" evidence="3">
    <location>
        <begin position="99"/>
        <end position="122"/>
    </location>
</feature>
<dbReference type="PANTHER" id="PTHR37815">
    <property type="entry name" value="UPF0397 PROTEIN BC_2624-RELATED"/>
    <property type="match status" value="1"/>
</dbReference>